<feature type="region of interest" description="Disordered" evidence="6">
    <location>
        <begin position="233"/>
        <end position="254"/>
    </location>
</feature>
<dbReference type="PROSITE" id="PS50011">
    <property type="entry name" value="PROTEIN_KINASE_DOM"/>
    <property type="match status" value="1"/>
</dbReference>
<sequence>MTAGDTHWPQVKALFESALEHPQAAREAFVRASGADAAVQDEVLSLLAHERALSEATTDDFLAPTEPAAAPPLLQPGERLGAWEIVGPLGAGGMAEVMRARRADGAWDGEAAVKVLKRGMDSAAVLARFALEQRALARLNHPHIAHLLDAGRSASGLPYFVMELVRGRPIDQACEGLALEARLALFLQLADAVAFAHRQLLVHRDLKPSNVLVTEDGQVKLLDFGIAKALDPAEGEHTGAGPRPYTPNYASPEQVRGEPVGTLTDIYSLGVLLYVMLTGLRPYGRHATTPQEAARSVLEEEPTRPSALSPGLVTDPQWMATRKRLKGDLDNILLKALDKAPAARYPSVDAFAADVRAHLAGLPVSARAPSAGYLLSRFVLRHRAASAAAALALSSLVAGVGVATWQAHEADRQRQRAEARFAQVRQLANQMVFKYHDQIAHLPGATAVRDALLQDAAGYLDALARDVADDAGLARELAEAWFRLAVLQGESFSPGQERPDDALHSAEKALALLPLYLPQADVPALDKAVDLRLLHSDLLLRQGRLIPANEALAEASRLVERIVAQKPDDLQTLSRQATVLGRRAVLTGGSVAASNLGRTEEALQLWQQALAIFERMRAREPGEVEWVHQTAWAHHGLGSVGVLRGDNALALAHTAQAVALRDEAARRAPQSSHFRHQTAMARVVRGVALNQAGHNAEGRARLNEAEATMRALSAEDPGNEVLQRDRVLLGLLQGRLLIDAGQPAEARQRIDTAAEALSRRAQGGHDFYVQRWWADALLWSARLRLSQDPAEAAHRAAQVVAIMQGDDATSNAARGWQLAQALSTEGQALAAQGRRDDARERGRQALRLWNALHPDGQIPGALQRWFREAQALSAAAP</sequence>
<protein>
    <submittedName>
        <fullName evidence="8">Serine/threonine protein kinase</fullName>
    </submittedName>
</protein>
<dbReference type="EMBL" id="JAGQDD010000003">
    <property type="protein sequence ID" value="MBQ0930170.1"/>
    <property type="molecule type" value="Genomic_DNA"/>
</dbReference>
<dbReference type="GO" id="GO:0004674">
    <property type="term" value="F:protein serine/threonine kinase activity"/>
    <property type="evidence" value="ECO:0007669"/>
    <property type="project" value="UniProtKB-KW"/>
</dbReference>
<keyword evidence="1" id="KW-0808">Transferase</keyword>
<evidence type="ECO:0000256" key="2">
    <source>
        <dbReference type="ARBA" id="ARBA00022741"/>
    </source>
</evidence>
<dbReference type="Gene3D" id="1.10.510.10">
    <property type="entry name" value="Transferase(Phosphotransferase) domain 1"/>
    <property type="match status" value="1"/>
</dbReference>
<name>A0A940YD39_9BURK</name>
<dbReference type="RefSeq" id="WP_210852658.1">
    <property type="nucleotide sequence ID" value="NZ_JAGQDD010000003.1"/>
</dbReference>
<dbReference type="InterPro" id="IPR011990">
    <property type="entry name" value="TPR-like_helical_dom_sf"/>
</dbReference>
<keyword evidence="3 8" id="KW-0418">Kinase</keyword>
<dbReference type="Pfam" id="PF00069">
    <property type="entry name" value="Pkinase"/>
    <property type="match status" value="1"/>
</dbReference>
<dbReference type="SMART" id="SM00220">
    <property type="entry name" value="S_TKc"/>
    <property type="match status" value="1"/>
</dbReference>
<feature type="binding site" evidence="5">
    <location>
        <position position="114"/>
    </location>
    <ligand>
        <name>ATP</name>
        <dbReference type="ChEBI" id="CHEBI:30616"/>
    </ligand>
</feature>
<dbReference type="SMART" id="SM00028">
    <property type="entry name" value="TPR"/>
    <property type="match status" value="4"/>
</dbReference>
<dbReference type="AlphaFoldDB" id="A0A940YD39"/>
<feature type="region of interest" description="Disordered" evidence="6">
    <location>
        <begin position="291"/>
        <end position="313"/>
    </location>
</feature>
<dbReference type="PANTHER" id="PTHR43289">
    <property type="entry name" value="MITOGEN-ACTIVATED PROTEIN KINASE KINASE KINASE 20-RELATED"/>
    <property type="match status" value="1"/>
</dbReference>
<dbReference type="Proteomes" id="UP000676246">
    <property type="component" value="Unassembled WGS sequence"/>
</dbReference>
<evidence type="ECO:0000313" key="9">
    <source>
        <dbReference type="Proteomes" id="UP000676246"/>
    </source>
</evidence>
<gene>
    <name evidence="8" type="ORF">KAK03_06680</name>
</gene>
<dbReference type="SUPFAM" id="SSF48452">
    <property type="entry name" value="TPR-like"/>
    <property type="match status" value="2"/>
</dbReference>
<keyword evidence="8" id="KW-0723">Serine/threonine-protein kinase</keyword>
<dbReference type="InterPro" id="IPR008271">
    <property type="entry name" value="Ser/Thr_kinase_AS"/>
</dbReference>
<dbReference type="SUPFAM" id="SSF56112">
    <property type="entry name" value="Protein kinase-like (PK-like)"/>
    <property type="match status" value="1"/>
</dbReference>
<keyword evidence="2 5" id="KW-0547">Nucleotide-binding</keyword>
<dbReference type="InterPro" id="IPR000719">
    <property type="entry name" value="Prot_kinase_dom"/>
</dbReference>
<dbReference type="CDD" id="cd14014">
    <property type="entry name" value="STKc_PknB_like"/>
    <property type="match status" value="1"/>
</dbReference>
<dbReference type="Gene3D" id="1.25.40.10">
    <property type="entry name" value="Tetratricopeptide repeat domain"/>
    <property type="match status" value="1"/>
</dbReference>
<evidence type="ECO:0000256" key="3">
    <source>
        <dbReference type="ARBA" id="ARBA00022777"/>
    </source>
</evidence>
<comment type="caution">
    <text evidence="8">The sequence shown here is derived from an EMBL/GenBank/DDBJ whole genome shotgun (WGS) entry which is preliminary data.</text>
</comment>
<evidence type="ECO:0000256" key="1">
    <source>
        <dbReference type="ARBA" id="ARBA00022679"/>
    </source>
</evidence>
<evidence type="ECO:0000313" key="8">
    <source>
        <dbReference type="EMBL" id="MBQ0930170.1"/>
    </source>
</evidence>
<dbReference type="PROSITE" id="PS00108">
    <property type="entry name" value="PROTEIN_KINASE_ST"/>
    <property type="match status" value="1"/>
</dbReference>
<accession>A0A940YD39</accession>
<keyword evidence="9" id="KW-1185">Reference proteome</keyword>
<dbReference type="PANTHER" id="PTHR43289:SF34">
    <property type="entry name" value="SERINE_THREONINE-PROTEIN KINASE YBDM-RELATED"/>
    <property type="match status" value="1"/>
</dbReference>
<organism evidence="8 9">
    <name type="scientific">Ideonella alba</name>
    <dbReference type="NCBI Taxonomy" id="2824118"/>
    <lineage>
        <taxon>Bacteria</taxon>
        <taxon>Pseudomonadati</taxon>
        <taxon>Pseudomonadota</taxon>
        <taxon>Betaproteobacteria</taxon>
        <taxon>Burkholderiales</taxon>
        <taxon>Sphaerotilaceae</taxon>
        <taxon>Ideonella</taxon>
    </lineage>
</organism>
<dbReference type="PROSITE" id="PS00107">
    <property type="entry name" value="PROTEIN_KINASE_ATP"/>
    <property type="match status" value="1"/>
</dbReference>
<dbReference type="GO" id="GO:0005524">
    <property type="term" value="F:ATP binding"/>
    <property type="evidence" value="ECO:0007669"/>
    <property type="project" value="UniProtKB-UniRule"/>
</dbReference>
<reference evidence="8 9" key="1">
    <citation type="submission" date="2021-04" db="EMBL/GenBank/DDBJ databases">
        <title>The genome sequence of Ideonella sp. 3Y2.</title>
        <authorList>
            <person name="Liu Y."/>
        </authorList>
    </citation>
    <scope>NUCLEOTIDE SEQUENCE [LARGE SCALE GENOMIC DNA]</scope>
    <source>
        <strain evidence="8 9">3Y2</strain>
    </source>
</reference>
<evidence type="ECO:0000256" key="5">
    <source>
        <dbReference type="PROSITE-ProRule" id="PRU10141"/>
    </source>
</evidence>
<dbReference type="InterPro" id="IPR019734">
    <property type="entry name" value="TPR_rpt"/>
</dbReference>
<feature type="domain" description="Protein kinase" evidence="7">
    <location>
        <begin position="83"/>
        <end position="359"/>
    </location>
</feature>
<evidence type="ECO:0000256" key="4">
    <source>
        <dbReference type="ARBA" id="ARBA00022840"/>
    </source>
</evidence>
<dbReference type="InterPro" id="IPR011009">
    <property type="entry name" value="Kinase-like_dom_sf"/>
</dbReference>
<evidence type="ECO:0000259" key="7">
    <source>
        <dbReference type="PROSITE" id="PS50011"/>
    </source>
</evidence>
<dbReference type="Gene3D" id="3.30.200.20">
    <property type="entry name" value="Phosphorylase Kinase, domain 1"/>
    <property type="match status" value="1"/>
</dbReference>
<proteinExistence type="predicted"/>
<dbReference type="InterPro" id="IPR017441">
    <property type="entry name" value="Protein_kinase_ATP_BS"/>
</dbReference>
<evidence type="ECO:0000256" key="6">
    <source>
        <dbReference type="SAM" id="MobiDB-lite"/>
    </source>
</evidence>
<keyword evidence="4 5" id="KW-0067">ATP-binding</keyword>